<dbReference type="InterPro" id="IPR025110">
    <property type="entry name" value="AMP-bd_C"/>
</dbReference>
<dbReference type="Gene3D" id="3.40.50.12780">
    <property type="entry name" value="N-terminal domain of ligase-like"/>
    <property type="match status" value="1"/>
</dbReference>
<dbReference type="Gene3D" id="3.30.300.30">
    <property type="match status" value="1"/>
</dbReference>
<dbReference type="Pfam" id="PF13193">
    <property type="entry name" value="AMP-binding_C"/>
    <property type="match status" value="1"/>
</dbReference>
<dbReference type="SUPFAM" id="SSF56801">
    <property type="entry name" value="Acetyl-CoA synthetase-like"/>
    <property type="match status" value="1"/>
</dbReference>
<feature type="domain" description="AMP-binding enzyme C-terminal" evidence="2">
    <location>
        <begin position="440"/>
        <end position="515"/>
    </location>
</feature>
<keyword evidence="4" id="KW-1185">Reference proteome</keyword>
<proteinExistence type="predicted"/>
<dbReference type="InterPro" id="IPR050237">
    <property type="entry name" value="ATP-dep_AMP-bd_enzyme"/>
</dbReference>
<name>A0ABW0TE89_9BACL</name>
<evidence type="ECO:0000313" key="3">
    <source>
        <dbReference type="EMBL" id="MFC5587741.1"/>
    </source>
</evidence>
<reference evidence="4" key="1">
    <citation type="journal article" date="2019" name="Int. J. Syst. Evol. Microbiol.">
        <title>The Global Catalogue of Microorganisms (GCM) 10K type strain sequencing project: providing services to taxonomists for standard genome sequencing and annotation.</title>
        <authorList>
            <consortium name="The Broad Institute Genomics Platform"/>
            <consortium name="The Broad Institute Genome Sequencing Center for Infectious Disease"/>
            <person name="Wu L."/>
            <person name="Ma J."/>
        </authorList>
    </citation>
    <scope>NUCLEOTIDE SEQUENCE [LARGE SCALE GENOMIC DNA]</scope>
    <source>
        <strain evidence="4">CGMCC 4.1434</strain>
    </source>
</reference>
<dbReference type="Proteomes" id="UP001596109">
    <property type="component" value="Unassembled WGS sequence"/>
</dbReference>
<dbReference type="GO" id="GO:0016874">
    <property type="term" value="F:ligase activity"/>
    <property type="evidence" value="ECO:0007669"/>
    <property type="project" value="UniProtKB-KW"/>
</dbReference>
<protein>
    <submittedName>
        <fullName evidence="3">Long-chain fatty acid--CoA ligase</fullName>
    </submittedName>
</protein>
<evidence type="ECO:0000259" key="2">
    <source>
        <dbReference type="Pfam" id="PF13193"/>
    </source>
</evidence>
<comment type="caution">
    <text evidence="3">The sequence shown here is derived from an EMBL/GenBank/DDBJ whole genome shotgun (WGS) entry which is preliminary data.</text>
</comment>
<sequence length="532" mass="59640">MSKPWYPFYPTNVPYEIELSELSIYDLFERTAEERPTNKAIISGEEVLTYAQLKHQSDCLAAALYHRGFRKGDRIGVMLPNCKEYAIVTYAIHRLGGVLVQMNPMYQPNELAHIFDDSEASWLISHQEQQQKIQAIGIADRITMIATDRGDGQTANLYQWIAEERKQLPPLDIQLKEDIAVLQYTGGTTGRPKGAMLTHFNIVSNFFQNFISYAGVYERFSESVLGISPLFHGMGMMNLNTAIFTGSTYIVMDRFETTKVLELMRKHRPTVIAGSPTMYIALLRHPDLQPTDLRSLKICGCGSAPMPVEVITEIERKSGAVIIEGYGLTEATSAVSRNPMTGMRKIGSIGVPISSTDIKIVDLVSGTTEMAVGEPGELLVKGPQVMKGYWKNPEATQQILQNGWLYTGDIAKMDEDGFLYIVGRKKEMIIAGGYNIYPAEIEEVLYEHPAVSEAIVYGIPDAYRGETVKASIVLKPEMHATEAEIIEWCRERLAAYKSPRFIDIRTELPKTAVGKLLRRALVEEEKRKLSHS</sequence>
<dbReference type="PANTHER" id="PTHR43767:SF1">
    <property type="entry name" value="NONRIBOSOMAL PEPTIDE SYNTHASE PES1 (EUROFUNG)-RELATED"/>
    <property type="match status" value="1"/>
</dbReference>
<dbReference type="InterPro" id="IPR045851">
    <property type="entry name" value="AMP-bd_C_sf"/>
</dbReference>
<organism evidence="3 4">
    <name type="scientific">Sporosarcina soli</name>
    <dbReference type="NCBI Taxonomy" id="334736"/>
    <lineage>
        <taxon>Bacteria</taxon>
        <taxon>Bacillati</taxon>
        <taxon>Bacillota</taxon>
        <taxon>Bacilli</taxon>
        <taxon>Bacillales</taxon>
        <taxon>Caryophanaceae</taxon>
        <taxon>Sporosarcina</taxon>
    </lineage>
</organism>
<evidence type="ECO:0000259" key="1">
    <source>
        <dbReference type="Pfam" id="PF00501"/>
    </source>
</evidence>
<dbReference type="InterPro" id="IPR000873">
    <property type="entry name" value="AMP-dep_synth/lig_dom"/>
</dbReference>
<dbReference type="CDD" id="cd05936">
    <property type="entry name" value="FC-FACS_FadD_like"/>
    <property type="match status" value="1"/>
</dbReference>
<dbReference type="RefSeq" id="WP_381430145.1">
    <property type="nucleotide sequence ID" value="NZ_JBHSNO010000001.1"/>
</dbReference>
<dbReference type="PANTHER" id="PTHR43767">
    <property type="entry name" value="LONG-CHAIN-FATTY-ACID--COA LIGASE"/>
    <property type="match status" value="1"/>
</dbReference>
<accession>A0ABW0TE89</accession>
<dbReference type="InterPro" id="IPR020845">
    <property type="entry name" value="AMP-binding_CS"/>
</dbReference>
<feature type="domain" description="AMP-dependent synthetase/ligase" evidence="1">
    <location>
        <begin position="28"/>
        <end position="390"/>
    </location>
</feature>
<keyword evidence="3" id="KW-0436">Ligase</keyword>
<dbReference type="PROSITE" id="PS00455">
    <property type="entry name" value="AMP_BINDING"/>
    <property type="match status" value="1"/>
</dbReference>
<dbReference type="Pfam" id="PF00501">
    <property type="entry name" value="AMP-binding"/>
    <property type="match status" value="1"/>
</dbReference>
<dbReference type="EMBL" id="JBHSNO010000001">
    <property type="protein sequence ID" value="MFC5587741.1"/>
    <property type="molecule type" value="Genomic_DNA"/>
</dbReference>
<dbReference type="InterPro" id="IPR042099">
    <property type="entry name" value="ANL_N_sf"/>
</dbReference>
<gene>
    <name evidence="3" type="ORF">ACFPRA_02305</name>
</gene>
<evidence type="ECO:0000313" key="4">
    <source>
        <dbReference type="Proteomes" id="UP001596109"/>
    </source>
</evidence>